<dbReference type="AlphaFoldDB" id="A0A2M8S5C4"/>
<keyword evidence="7" id="KW-1185">Reference proteome</keyword>
<sequence length="293" mass="32892">MIDVKPFIAFAEVLEKGSMNLAAQSLDITPSAVSQHISRLERDYQVKLLSRHARKITPTDAGLALAEHCQRLRHSLKDITQTLENLKTEAVGELHIALPSGFATSPKFTQALNLLAARHPNIRLQLHFDDTAQDLIERQIDLAILPQYELDKARHLIARRLARWQQQICASPRYLSRHTPIASPDDLYHHNWIYDEPIHLTLQKGSHTHALRITDTTHCNQAAAVQALTVAGLGLSVQLSGEIAGKVADGQLQIVLPDWQLPSMDFYLVTPYRVQSAKTEAMIKILMECFLES</sequence>
<dbReference type="InterPro" id="IPR058163">
    <property type="entry name" value="LysR-type_TF_proteobact-type"/>
</dbReference>
<evidence type="ECO:0000256" key="3">
    <source>
        <dbReference type="ARBA" id="ARBA00023125"/>
    </source>
</evidence>
<keyword evidence="2" id="KW-0805">Transcription regulation</keyword>
<reference evidence="6 7" key="1">
    <citation type="submission" date="2017-11" db="EMBL/GenBank/DDBJ databases">
        <title>Reclassification of Bisgaard taxon 7 as Conservatibacter flavescens gen. nov., sp. nov.</title>
        <authorList>
            <person name="Christensen H."/>
        </authorList>
    </citation>
    <scope>NUCLEOTIDE SEQUENCE [LARGE SCALE GENOMIC DNA]</scope>
    <source>
        <strain evidence="6 7">7_4</strain>
    </source>
</reference>
<dbReference type="EMBL" id="PHHA01000002">
    <property type="protein sequence ID" value="PJG86345.1"/>
    <property type="molecule type" value="Genomic_DNA"/>
</dbReference>
<evidence type="ECO:0000313" key="7">
    <source>
        <dbReference type="Proteomes" id="UP000229329"/>
    </source>
</evidence>
<dbReference type="Pfam" id="PF00126">
    <property type="entry name" value="HTH_1"/>
    <property type="match status" value="1"/>
</dbReference>
<accession>A0A2M8S5C4</accession>
<gene>
    <name evidence="6" type="ORF">CVP05_00595</name>
</gene>
<dbReference type="FunFam" id="1.10.10.10:FF:000001">
    <property type="entry name" value="LysR family transcriptional regulator"/>
    <property type="match status" value="1"/>
</dbReference>
<dbReference type="InterPro" id="IPR000847">
    <property type="entry name" value="LysR_HTH_N"/>
</dbReference>
<evidence type="ECO:0000256" key="4">
    <source>
        <dbReference type="ARBA" id="ARBA00023163"/>
    </source>
</evidence>
<dbReference type="SUPFAM" id="SSF46785">
    <property type="entry name" value="Winged helix' DNA-binding domain"/>
    <property type="match status" value="1"/>
</dbReference>
<organism evidence="6 7">
    <name type="scientific">Conservatibacter flavescens</name>
    <dbReference type="NCBI Taxonomy" id="28161"/>
    <lineage>
        <taxon>Bacteria</taxon>
        <taxon>Pseudomonadati</taxon>
        <taxon>Pseudomonadota</taxon>
        <taxon>Gammaproteobacteria</taxon>
        <taxon>Pasteurellales</taxon>
        <taxon>Pasteurellaceae</taxon>
        <taxon>Conservatibacter</taxon>
    </lineage>
</organism>
<comment type="caution">
    <text evidence="6">The sequence shown here is derived from an EMBL/GenBank/DDBJ whole genome shotgun (WGS) entry which is preliminary data.</text>
</comment>
<dbReference type="InterPro" id="IPR036388">
    <property type="entry name" value="WH-like_DNA-bd_sf"/>
</dbReference>
<dbReference type="GO" id="GO:0043565">
    <property type="term" value="F:sequence-specific DNA binding"/>
    <property type="evidence" value="ECO:0007669"/>
    <property type="project" value="TreeGrafter"/>
</dbReference>
<dbReference type="SUPFAM" id="SSF53850">
    <property type="entry name" value="Periplasmic binding protein-like II"/>
    <property type="match status" value="1"/>
</dbReference>
<dbReference type="Proteomes" id="UP000229329">
    <property type="component" value="Unassembled WGS sequence"/>
</dbReference>
<feature type="domain" description="HTH lysR-type" evidence="5">
    <location>
        <begin position="2"/>
        <end position="59"/>
    </location>
</feature>
<dbReference type="InterPro" id="IPR036390">
    <property type="entry name" value="WH_DNA-bd_sf"/>
</dbReference>
<proteinExistence type="inferred from homology"/>
<dbReference type="Pfam" id="PF03466">
    <property type="entry name" value="LysR_substrate"/>
    <property type="match status" value="1"/>
</dbReference>
<dbReference type="Gene3D" id="1.10.10.10">
    <property type="entry name" value="Winged helix-like DNA-binding domain superfamily/Winged helix DNA-binding domain"/>
    <property type="match status" value="1"/>
</dbReference>
<evidence type="ECO:0000256" key="2">
    <source>
        <dbReference type="ARBA" id="ARBA00023015"/>
    </source>
</evidence>
<evidence type="ECO:0000313" key="6">
    <source>
        <dbReference type="EMBL" id="PJG86345.1"/>
    </source>
</evidence>
<comment type="similarity">
    <text evidence="1">Belongs to the LysR transcriptional regulatory family.</text>
</comment>
<dbReference type="GO" id="GO:0003700">
    <property type="term" value="F:DNA-binding transcription factor activity"/>
    <property type="evidence" value="ECO:0007669"/>
    <property type="project" value="InterPro"/>
</dbReference>
<evidence type="ECO:0000259" key="5">
    <source>
        <dbReference type="PROSITE" id="PS50931"/>
    </source>
</evidence>
<dbReference type="GO" id="GO:0006351">
    <property type="term" value="P:DNA-templated transcription"/>
    <property type="evidence" value="ECO:0007669"/>
    <property type="project" value="TreeGrafter"/>
</dbReference>
<evidence type="ECO:0000256" key="1">
    <source>
        <dbReference type="ARBA" id="ARBA00009437"/>
    </source>
</evidence>
<dbReference type="PANTHER" id="PTHR30537:SF30">
    <property type="entry name" value="TRANSCRIPTIONAL REGULATOR-RELATED"/>
    <property type="match status" value="1"/>
</dbReference>
<dbReference type="InterPro" id="IPR005119">
    <property type="entry name" value="LysR_subst-bd"/>
</dbReference>
<protein>
    <submittedName>
        <fullName evidence="6">LysR family transcriptional regulator</fullName>
    </submittedName>
</protein>
<keyword evidence="3" id="KW-0238">DNA-binding</keyword>
<dbReference type="RefSeq" id="WP_100287621.1">
    <property type="nucleotide sequence ID" value="NZ_PHHA01000002.1"/>
</dbReference>
<dbReference type="OrthoDB" id="8678019at2"/>
<dbReference type="PANTHER" id="PTHR30537">
    <property type="entry name" value="HTH-TYPE TRANSCRIPTIONAL REGULATOR"/>
    <property type="match status" value="1"/>
</dbReference>
<name>A0A2M8S5C4_9PAST</name>
<dbReference type="CDD" id="cd08422">
    <property type="entry name" value="PBP2_CrgA_like"/>
    <property type="match status" value="1"/>
</dbReference>
<dbReference type="Gene3D" id="3.40.190.290">
    <property type="match status" value="1"/>
</dbReference>
<dbReference type="PROSITE" id="PS50931">
    <property type="entry name" value="HTH_LYSR"/>
    <property type="match status" value="1"/>
</dbReference>
<keyword evidence="4" id="KW-0804">Transcription</keyword>